<organism evidence="14 15">
    <name type="scientific">Pararhodospirillum oryzae</name>
    <dbReference type="NCBI Taxonomy" id="478448"/>
    <lineage>
        <taxon>Bacteria</taxon>
        <taxon>Pseudomonadati</taxon>
        <taxon>Pseudomonadota</taxon>
        <taxon>Alphaproteobacteria</taxon>
        <taxon>Rhodospirillales</taxon>
        <taxon>Rhodospirillaceae</taxon>
        <taxon>Pararhodospirillum</taxon>
    </lineage>
</organism>
<evidence type="ECO:0000313" key="14">
    <source>
        <dbReference type="EMBL" id="GEO81868.1"/>
    </source>
</evidence>
<keyword evidence="9 12" id="KW-0811">Translocation</keyword>
<keyword evidence="6 12" id="KW-0812">Transmembrane</keyword>
<evidence type="ECO:0000256" key="4">
    <source>
        <dbReference type="ARBA" id="ARBA00022448"/>
    </source>
</evidence>
<evidence type="ECO:0000256" key="5">
    <source>
        <dbReference type="ARBA" id="ARBA00022475"/>
    </source>
</evidence>
<evidence type="ECO:0000256" key="10">
    <source>
        <dbReference type="ARBA" id="ARBA00023136"/>
    </source>
</evidence>
<keyword evidence="5 12" id="KW-1003">Cell membrane</keyword>
<proteinExistence type="inferred from homology"/>
<evidence type="ECO:0000256" key="6">
    <source>
        <dbReference type="ARBA" id="ARBA00022692"/>
    </source>
</evidence>
<dbReference type="GO" id="GO:0005886">
    <property type="term" value="C:plasma membrane"/>
    <property type="evidence" value="ECO:0007669"/>
    <property type="project" value="UniProtKB-SubCell"/>
</dbReference>
<evidence type="ECO:0000256" key="12">
    <source>
        <dbReference type="RuleBase" id="RU365087"/>
    </source>
</evidence>
<keyword evidence="7 12" id="KW-0653">Protein transport</keyword>
<keyword evidence="8 12" id="KW-1133">Transmembrane helix</keyword>
<evidence type="ECO:0000256" key="7">
    <source>
        <dbReference type="ARBA" id="ARBA00022927"/>
    </source>
</evidence>
<keyword evidence="4 12" id="KW-0813">Transport</keyword>
<name>A0A512H8X6_9PROT</name>
<dbReference type="GO" id="GO:0043952">
    <property type="term" value="P:protein transport by the Sec complex"/>
    <property type="evidence" value="ECO:0007669"/>
    <property type="project" value="TreeGrafter"/>
</dbReference>
<dbReference type="PANTHER" id="PTHR34182">
    <property type="entry name" value="PROTEIN-EXPORT MEMBRANE PROTEIN SECG"/>
    <property type="match status" value="1"/>
</dbReference>
<dbReference type="PANTHER" id="PTHR34182:SF1">
    <property type="entry name" value="PROTEIN-EXPORT MEMBRANE PROTEIN SECG"/>
    <property type="match status" value="1"/>
</dbReference>
<comment type="caution">
    <text evidence="12">Lacks conserved residue(s) required for the propagation of feature annotation.</text>
</comment>
<dbReference type="GO" id="GO:0015450">
    <property type="term" value="F:protein-transporting ATPase activity"/>
    <property type="evidence" value="ECO:0007669"/>
    <property type="project" value="UniProtKB-UniRule"/>
</dbReference>
<dbReference type="GO" id="GO:0009306">
    <property type="term" value="P:protein secretion"/>
    <property type="evidence" value="ECO:0007669"/>
    <property type="project" value="UniProtKB-UniRule"/>
</dbReference>
<dbReference type="GO" id="GO:0065002">
    <property type="term" value="P:intracellular protein transmembrane transport"/>
    <property type="evidence" value="ECO:0007669"/>
    <property type="project" value="TreeGrafter"/>
</dbReference>
<protein>
    <recommendedName>
        <fullName evidence="3 12">Protein-export membrane protein SecG</fullName>
    </recommendedName>
</protein>
<evidence type="ECO:0000256" key="9">
    <source>
        <dbReference type="ARBA" id="ARBA00023010"/>
    </source>
</evidence>
<dbReference type="Proteomes" id="UP000321567">
    <property type="component" value="Unassembled WGS sequence"/>
</dbReference>
<dbReference type="Pfam" id="PF03840">
    <property type="entry name" value="SecG"/>
    <property type="match status" value="1"/>
</dbReference>
<dbReference type="AlphaFoldDB" id="A0A512H8X6"/>
<comment type="similarity">
    <text evidence="2 12">Belongs to the SecG family.</text>
</comment>
<evidence type="ECO:0000256" key="3">
    <source>
        <dbReference type="ARBA" id="ARBA00017876"/>
    </source>
</evidence>
<evidence type="ECO:0000256" key="8">
    <source>
        <dbReference type="ARBA" id="ARBA00022989"/>
    </source>
</evidence>
<evidence type="ECO:0000256" key="2">
    <source>
        <dbReference type="ARBA" id="ARBA00008445"/>
    </source>
</evidence>
<evidence type="ECO:0000256" key="13">
    <source>
        <dbReference type="SAM" id="MobiDB-lite"/>
    </source>
</evidence>
<comment type="caution">
    <text evidence="14">The sequence shown here is derived from an EMBL/GenBank/DDBJ whole genome shotgun (WGS) entry which is preliminary data.</text>
</comment>
<feature type="transmembrane region" description="Helical" evidence="12">
    <location>
        <begin position="51"/>
        <end position="70"/>
    </location>
</feature>
<dbReference type="RefSeq" id="WP_147163889.1">
    <property type="nucleotide sequence ID" value="NZ_BJZO01000051.1"/>
</dbReference>
<keyword evidence="10 12" id="KW-0472">Membrane</keyword>
<comment type="subcellular location">
    <subcellularLocation>
        <location evidence="1 12">Cell membrane</location>
        <topology evidence="1 12">Multi-pass membrane protein</topology>
    </subcellularLocation>
</comment>
<reference evidence="14 15" key="1">
    <citation type="submission" date="2019-07" db="EMBL/GenBank/DDBJ databases">
        <title>Whole genome shotgun sequence of Rhodospirillum oryzae NBRC 107573.</title>
        <authorList>
            <person name="Hosoyama A."/>
            <person name="Uohara A."/>
            <person name="Ohji S."/>
            <person name="Ichikawa N."/>
        </authorList>
    </citation>
    <scope>NUCLEOTIDE SEQUENCE [LARGE SCALE GENOMIC DNA]</scope>
    <source>
        <strain evidence="14 15">NBRC 107573</strain>
    </source>
</reference>
<sequence length="162" mass="15613">MITVILVIHLLIAVAMVALILLQRAEGGALGIGGGGAGLMTGRQAGNLLTRMTGLLAGAFMITSLGLALLSGSHAPTERSSVLDAEPVAPSVPSAPAVPAPPVSGSETPAPGLPVPEASRTEPAAPVAPVPADETSAPAAPASEAAPATLPASDAAPAATDQ</sequence>
<accession>A0A512H8X6</accession>
<comment type="function">
    <text evidence="11 12">Involved in protein export. Participates in an early event of protein translocation.</text>
</comment>
<evidence type="ECO:0000256" key="1">
    <source>
        <dbReference type="ARBA" id="ARBA00004651"/>
    </source>
</evidence>
<dbReference type="InterPro" id="IPR004692">
    <property type="entry name" value="SecG"/>
</dbReference>
<feature type="compositionally biased region" description="Low complexity" evidence="13">
    <location>
        <begin position="123"/>
        <end position="162"/>
    </location>
</feature>
<evidence type="ECO:0000313" key="15">
    <source>
        <dbReference type="Proteomes" id="UP000321567"/>
    </source>
</evidence>
<dbReference type="NCBIfam" id="TIGR00810">
    <property type="entry name" value="secG"/>
    <property type="match status" value="1"/>
</dbReference>
<evidence type="ECO:0000256" key="11">
    <source>
        <dbReference type="ARBA" id="ARBA00025182"/>
    </source>
</evidence>
<dbReference type="EMBL" id="BJZO01000051">
    <property type="protein sequence ID" value="GEO81868.1"/>
    <property type="molecule type" value="Genomic_DNA"/>
</dbReference>
<keyword evidence="15" id="KW-1185">Reference proteome</keyword>
<feature type="region of interest" description="Disordered" evidence="13">
    <location>
        <begin position="76"/>
        <end position="162"/>
    </location>
</feature>
<dbReference type="PRINTS" id="PR01651">
    <property type="entry name" value="SECGEXPORT"/>
</dbReference>
<gene>
    <name evidence="14" type="ORF">ROR02_19990</name>
</gene>